<organism evidence="2 3">
    <name type="scientific">Aspergillus ellipticus CBS 707.79</name>
    <dbReference type="NCBI Taxonomy" id="1448320"/>
    <lineage>
        <taxon>Eukaryota</taxon>
        <taxon>Fungi</taxon>
        <taxon>Dikarya</taxon>
        <taxon>Ascomycota</taxon>
        <taxon>Pezizomycotina</taxon>
        <taxon>Eurotiomycetes</taxon>
        <taxon>Eurotiomycetidae</taxon>
        <taxon>Eurotiales</taxon>
        <taxon>Aspergillaceae</taxon>
        <taxon>Aspergillus</taxon>
        <taxon>Aspergillus subgen. Circumdati</taxon>
    </lineage>
</organism>
<proteinExistence type="predicted"/>
<gene>
    <name evidence="2" type="ORF">BO71DRAFT_399505</name>
</gene>
<reference evidence="2 3" key="1">
    <citation type="submission" date="2018-02" db="EMBL/GenBank/DDBJ databases">
        <title>The genomes of Aspergillus section Nigri reveals drivers in fungal speciation.</title>
        <authorList>
            <consortium name="DOE Joint Genome Institute"/>
            <person name="Vesth T.C."/>
            <person name="Nybo J."/>
            <person name="Theobald S."/>
            <person name="Brandl J."/>
            <person name="Frisvad J.C."/>
            <person name="Nielsen K.F."/>
            <person name="Lyhne E.K."/>
            <person name="Kogle M.E."/>
            <person name="Kuo A."/>
            <person name="Riley R."/>
            <person name="Clum A."/>
            <person name="Nolan M."/>
            <person name="Lipzen A."/>
            <person name="Salamov A."/>
            <person name="Henrissat B."/>
            <person name="Wiebenga A."/>
            <person name="De vries R.P."/>
            <person name="Grigoriev I.V."/>
            <person name="Mortensen U.H."/>
            <person name="Andersen M.R."/>
            <person name="Baker S.E."/>
        </authorList>
    </citation>
    <scope>NUCLEOTIDE SEQUENCE [LARGE SCALE GENOMIC DNA]</scope>
    <source>
        <strain evidence="2 3">CBS 707.79</strain>
    </source>
</reference>
<evidence type="ECO:0000313" key="3">
    <source>
        <dbReference type="Proteomes" id="UP000247810"/>
    </source>
</evidence>
<feature type="region of interest" description="Disordered" evidence="1">
    <location>
        <begin position="299"/>
        <end position="350"/>
    </location>
</feature>
<keyword evidence="3" id="KW-1185">Reference proteome</keyword>
<dbReference type="STRING" id="1448320.A0A319D8R6"/>
<protein>
    <submittedName>
        <fullName evidence="2">Uncharacterized protein</fullName>
    </submittedName>
</protein>
<feature type="region of interest" description="Disordered" evidence="1">
    <location>
        <begin position="40"/>
        <end position="64"/>
    </location>
</feature>
<sequence length="390" mass="42704">MANCWQPQSSFANPNWVQGSQSCWPSSTFRDLIHAFPRPKHAGRVMKPRSAGNSPSSAGRRRTATIPHGPSMYQGYQAPVNAALLASALSGGDRTRPTSWHPTMEPVQYPTAQYLPATTALDNFAAIGVCPQLLPTAAATFQDGPVLPSYASDIPCSDMGLPSLPSVQQQMPLQQSYLQMNESHVEPVSWDTGASTMSAMVEPMSDCWSFDMSSMHNSIPPAYVPDAGYESAPSSGSLTEPPTPNFLPIQRPEDDFIEQLPEKHDPEDELVGMGLYSNPETSFGSSLLGLSGKGLKLEETFTPDETEDKDEEDEDEESEDESEVDNNTYGANPKQPAQATYQPPMKAPGSMMQRSFFFEDDEPEQQVVVEPQPFINMASQPCMNYGYGWI</sequence>
<evidence type="ECO:0000313" key="2">
    <source>
        <dbReference type="EMBL" id="PYH93680.1"/>
    </source>
</evidence>
<dbReference type="VEuPathDB" id="FungiDB:BO71DRAFT_399505"/>
<name>A0A319D8R6_9EURO</name>
<evidence type="ECO:0000256" key="1">
    <source>
        <dbReference type="SAM" id="MobiDB-lite"/>
    </source>
</evidence>
<dbReference type="Proteomes" id="UP000247810">
    <property type="component" value="Unassembled WGS sequence"/>
</dbReference>
<dbReference type="EMBL" id="KZ825887">
    <property type="protein sequence ID" value="PYH93680.1"/>
    <property type="molecule type" value="Genomic_DNA"/>
</dbReference>
<feature type="compositionally biased region" description="Polar residues" evidence="1">
    <location>
        <begin position="326"/>
        <end position="341"/>
    </location>
</feature>
<accession>A0A319D8R6</accession>
<dbReference type="OrthoDB" id="5378435at2759"/>
<dbReference type="AlphaFoldDB" id="A0A319D8R6"/>
<feature type="region of interest" description="Disordered" evidence="1">
    <location>
        <begin position="227"/>
        <end position="248"/>
    </location>
</feature>
<feature type="compositionally biased region" description="Acidic residues" evidence="1">
    <location>
        <begin position="301"/>
        <end position="324"/>
    </location>
</feature>